<proteinExistence type="predicted"/>
<gene>
    <name evidence="1" type="ORF">APB76_21345</name>
</gene>
<dbReference type="EMBL" id="LLEI02000090">
    <property type="protein sequence ID" value="OAJ92217.1"/>
    <property type="molecule type" value="Genomic_DNA"/>
</dbReference>
<protein>
    <recommendedName>
        <fullName evidence="3">DUF3293 domain-containing protein</fullName>
    </recommendedName>
</protein>
<dbReference type="RefSeq" id="WP_049845353.1">
    <property type="nucleotide sequence ID" value="NZ_LLEI02000090.1"/>
</dbReference>
<organism evidence="1 2">
    <name type="scientific">Vibrio bivalvicida</name>
    <dbReference type="NCBI Taxonomy" id="1276888"/>
    <lineage>
        <taxon>Bacteria</taxon>
        <taxon>Pseudomonadati</taxon>
        <taxon>Pseudomonadota</taxon>
        <taxon>Gammaproteobacteria</taxon>
        <taxon>Vibrionales</taxon>
        <taxon>Vibrionaceae</taxon>
        <taxon>Vibrio</taxon>
        <taxon>Vibrio oreintalis group</taxon>
    </lineage>
</organism>
<dbReference type="InterPro" id="IPR021710">
    <property type="entry name" value="DUF3293"/>
</dbReference>
<evidence type="ECO:0000313" key="2">
    <source>
        <dbReference type="Proteomes" id="UP000078406"/>
    </source>
</evidence>
<accession>A0A177XUE7</accession>
<dbReference type="AlphaFoldDB" id="A0A177XUE7"/>
<dbReference type="Proteomes" id="UP000078406">
    <property type="component" value="Unassembled WGS sequence"/>
</dbReference>
<evidence type="ECO:0000313" key="1">
    <source>
        <dbReference type="EMBL" id="OAJ92217.1"/>
    </source>
</evidence>
<evidence type="ECO:0008006" key="3">
    <source>
        <dbReference type="Google" id="ProtNLM"/>
    </source>
</evidence>
<name>A0A177XUE7_9VIBR</name>
<comment type="caution">
    <text evidence="1">The sequence shown here is derived from an EMBL/GenBank/DDBJ whole genome shotgun (WGS) entry which is preliminary data.</text>
</comment>
<reference evidence="1 2" key="1">
    <citation type="journal article" date="2016" name="Syst. Appl. Microbiol.">
        <title>Vibrio bivalvicida sp. nov., a novel larval pathogen for bivalve molluscs reared in a hatchery.</title>
        <authorList>
            <person name="Dubert J."/>
            <person name="Romalde J.L."/>
            <person name="Prado S."/>
            <person name="Barja J.L."/>
        </authorList>
    </citation>
    <scope>NUCLEOTIDE SEQUENCE [LARGE SCALE GENOMIC DNA]</scope>
    <source>
        <strain evidence="1 2">605</strain>
    </source>
</reference>
<dbReference type="Pfam" id="PF11697">
    <property type="entry name" value="DUF3293"/>
    <property type="match status" value="1"/>
</dbReference>
<sequence>MTIDAQLWQAYCDPYFRFEQQVVCSQFAIITAWNPGSVWLSKIDNDINNQRLAREMSHTCWCGVQVGNVDFSWMEQSFAVQISPSRALELGRKYGQNAIYYVEGETLFLLSCLEEQSKVSLGNWRSRCR</sequence>